<dbReference type="AlphaFoldDB" id="K3X2S9"/>
<sequence>MFVATNESGTKASCSTREFYVDARYTESLKKIKRWQDSRPDILEAIRNMPTKKTASVGKLKQYVAFFLPHLDCLIDFDI</sequence>
<reference evidence="2" key="1">
    <citation type="journal article" date="2010" name="Genome Biol.">
        <title>Genome sequence of the necrotrophic plant pathogen Pythium ultimum reveals original pathogenicity mechanisms and effector repertoire.</title>
        <authorList>
            <person name="Levesque C.A."/>
            <person name="Brouwer H."/>
            <person name="Cano L."/>
            <person name="Hamilton J.P."/>
            <person name="Holt C."/>
            <person name="Huitema E."/>
            <person name="Raffaele S."/>
            <person name="Robideau G.P."/>
            <person name="Thines M."/>
            <person name="Win J."/>
            <person name="Zerillo M.M."/>
            <person name="Beakes G.W."/>
            <person name="Boore J.L."/>
            <person name="Busam D."/>
            <person name="Dumas B."/>
            <person name="Ferriera S."/>
            <person name="Fuerstenberg S.I."/>
            <person name="Gachon C.M."/>
            <person name="Gaulin E."/>
            <person name="Govers F."/>
            <person name="Grenville-Briggs L."/>
            <person name="Horner N."/>
            <person name="Hostetler J."/>
            <person name="Jiang R.H."/>
            <person name="Johnson J."/>
            <person name="Krajaejun T."/>
            <person name="Lin H."/>
            <person name="Meijer H.J."/>
            <person name="Moore B."/>
            <person name="Morris P."/>
            <person name="Phuntmart V."/>
            <person name="Puiu D."/>
            <person name="Shetty J."/>
            <person name="Stajich J.E."/>
            <person name="Tripathy S."/>
            <person name="Wawra S."/>
            <person name="van West P."/>
            <person name="Whitty B.R."/>
            <person name="Coutinho P.M."/>
            <person name="Henrissat B."/>
            <person name="Martin F."/>
            <person name="Thomas P.D."/>
            <person name="Tyler B.M."/>
            <person name="De Vries R.P."/>
            <person name="Kamoun S."/>
            <person name="Yandell M."/>
            <person name="Tisserat N."/>
            <person name="Buell C.R."/>
        </authorList>
    </citation>
    <scope>NUCLEOTIDE SEQUENCE</scope>
    <source>
        <strain evidence="2">DAOM:BR144</strain>
    </source>
</reference>
<keyword evidence="2" id="KW-1185">Reference proteome</keyword>
<dbReference type="InParanoid" id="K3X2S9"/>
<name>K3X2S9_GLOUD</name>
<evidence type="ECO:0000313" key="2">
    <source>
        <dbReference type="Proteomes" id="UP000019132"/>
    </source>
</evidence>
<reference evidence="2" key="2">
    <citation type="submission" date="2010-04" db="EMBL/GenBank/DDBJ databases">
        <authorList>
            <person name="Buell R."/>
            <person name="Hamilton J."/>
            <person name="Hostetler J."/>
        </authorList>
    </citation>
    <scope>NUCLEOTIDE SEQUENCE [LARGE SCALE GENOMIC DNA]</scope>
    <source>
        <strain evidence="2">DAOM:BR144</strain>
    </source>
</reference>
<dbReference type="EnsemblProtists" id="PYU1_T011528">
    <property type="protein sequence ID" value="PYU1_T011528"/>
    <property type="gene ID" value="PYU1_G011502"/>
</dbReference>
<dbReference type="Proteomes" id="UP000019132">
    <property type="component" value="Unassembled WGS sequence"/>
</dbReference>
<reference evidence="1" key="3">
    <citation type="submission" date="2015-02" db="UniProtKB">
        <authorList>
            <consortium name="EnsemblProtists"/>
        </authorList>
    </citation>
    <scope>IDENTIFICATION</scope>
    <source>
        <strain evidence="1">DAOM BR144</strain>
    </source>
</reference>
<protein>
    <submittedName>
        <fullName evidence="1">Uncharacterized protein</fullName>
    </submittedName>
</protein>
<dbReference type="EMBL" id="GL376571">
    <property type="status" value="NOT_ANNOTATED_CDS"/>
    <property type="molecule type" value="Genomic_DNA"/>
</dbReference>
<organism evidence="1 2">
    <name type="scientific">Globisporangium ultimum (strain ATCC 200006 / CBS 805.95 / DAOM BR144)</name>
    <name type="common">Pythium ultimum</name>
    <dbReference type="NCBI Taxonomy" id="431595"/>
    <lineage>
        <taxon>Eukaryota</taxon>
        <taxon>Sar</taxon>
        <taxon>Stramenopiles</taxon>
        <taxon>Oomycota</taxon>
        <taxon>Peronosporomycetes</taxon>
        <taxon>Pythiales</taxon>
        <taxon>Pythiaceae</taxon>
        <taxon>Globisporangium</taxon>
    </lineage>
</organism>
<proteinExistence type="predicted"/>
<accession>K3X2S9</accession>
<dbReference type="HOGENOM" id="CLU_2611318_0_0_1"/>
<evidence type="ECO:0000313" key="1">
    <source>
        <dbReference type="EnsemblProtists" id="PYU1_T011528"/>
    </source>
</evidence>
<dbReference type="VEuPathDB" id="FungiDB:PYU1_G011502"/>